<dbReference type="AlphaFoldDB" id="A0A4R8DVP6"/>
<evidence type="ECO:0008006" key="3">
    <source>
        <dbReference type="Google" id="ProtNLM"/>
    </source>
</evidence>
<evidence type="ECO:0000313" key="2">
    <source>
        <dbReference type="Proteomes" id="UP000294498"/>
    </source>
</evidence>
<dbReference type="Proteomes" id="UP000294498">
    <property type="component" value="Unassembled WGS sequence"/>
</dbReference>
<accession>A0A4R8DVP6</accession>
<gene>
    <name evidence="1" type="ORF">EDB95_3045</name>
</gene>
<evidence type="ECO:0000313" key="1">
    <source>
        <dbReference type="EMBL" id="TDX01998.1"/>
    </source>
</evidence>
<sequence length="51" mass="5508">MEILTKNDMKAIKGGLQTCSTIESCPLHCNGILVHGFTCINGVCYYVLCNG</sequence>
<protein>
    <recommendedName>
        <fullName evidence="3">Bacteriocin-like protein</fullName>
    </recommendedName>
</protein>
<dbReference type="RefSeq" id="WP_162852619.1">
    <property type="nucleotide sequence ID" value="NZ_SODV01000001.1"/>
</dbReference>
<name>A0A4R8DVP6_9BACT</name>
<reference evidence="1 2" key="1">
    <citation type="submission" date="2019-03" db="EMBL/GenBank/DDBJ databases">
        <title>Genomic Encyclopedia of Type Strains, Phase IV (KMG-IV): sequencing the most valuable type-strain genomes for metagenomic binning, comparative biology and taxonomic classification.</title>
        <authorList>
            <person name="Goeker M."/>
        </authorList>
    </citation>
    <scope>NUCLEOTIDE SEQUENCE [LARGE SCALE GENOMIC DNA]</scope>
    <source>
        <strain evidence="1 2">DSM 100059</strain>
    </source>
</reference>
<organism evidence="1 2">
    <name type="scientific">Dinghuibacter silviterrae</name>
    <dbReference type="NCBI Taxonomy" id="1539049"/>
    <lineage>
        <taxon>Bacteria</taxon>
        <taxon>Pseudomonadati</taxon>
        <taxon>Bacteroidota</taxon>
        <taxon>Chitinophagia</taxon>
        <taxon>Chitinophagales</taxon>
        <taxon>Chitinophagaceae</taxon>
        <taxon>Dinghuibacter</taxon>
    </lineage>
</organism>
<comment type="caution">
    <text evidence="1">The sequence shown here is derived from an EMBL/GenBank/DDBJ whole genome shotgun (WGS) entry which is preliminary data.</text>
</comment>
<proteinExistence type="predicted"/>
<keyword evidence="2" id="KW-1185">Reference proteome</keyword>
<dbReference type="EMBL" id="SODV01000001">
    <property type="protein sequence ID" value="TDX01998.1"/>
    <property type="molecule type" value="Genomic_DNA"/>
</dbReference>